<evidence type="ECO:0000256" key="2">
    <source>
        <dbReference type="ARBA" id="ARBA00022525"/>
    </source>
</evidence>
<feature type="domain" description="SpaA-like prealbumin fold" evidence="8">
    <location>
        <begin position="1005"/>
        <end position="1101"/>
    </location>
</feature>
<gene>
    <name evidence="9" type="ORF">IAB63_08230</name>
</gene>
<organism evidence="9 10">
    <name type="scientific">Candidatus Onthocola gallistercoris</name>
    <dbReference type="NCBI Taxonomy" id="2840876"/>
    <lineage>
        <taxon>Bacteria</taxon>
        <taxon>Bacillati</taxon>
        <taxon>Bacillota</taxon>
        <taxon>Bacilli</taxon>
        <taxon>Candidatus Onthocola</taxon>
    </lineage>
</organism>
<evidence type="ECO:0000313" key="10">
    <source>
        <dbReference type="Proteomes" id="UP000824164"/>
    </source>
</evidence>
<keyword evidence="2" id="KW-0964">Secreted</keyword>
<feature type="domain" description="SpaA-like prealbumin fold" evidence="8">
    <location>
        <begin position="1213"/>
        <end position="1296"/>
    </location>
</feature>
<protein>
    <submittedName>
        <fullName evidence="9">Cys-Gln thioester bond-forming surface protein</fullName>
    </submittedName>
</protein>
<dbReference type="Pfam" id="PF08341">
    <property type="entry name" value="TED"/>
    <property type="match status" value="1"/>
</dbReference>
<dbReference type="PANTHER" id="PTHR36108">
    <property type="entry name" value="COLOSSIN-B-RELATED"/>
    <property type="match status" value="1"/>
</dbReference>
<dbReference type="InterPro" id="IPR013552">
    <property type="entry name" value="Thioester_dom"/>
</dbReference>
<evidence type="ECO:0000256" key="6">
    <source>
        <dbReference type="SAM" id="SignalP"/>
    </source>
</evidence>
<feature type="domain" description="SpaA-like prealbumin fold" evidence="8">
    <location>
        <begin position="657"/>
        <end position="747"/>
    </location>
</feature>
<keyword evidence="5" id="KW-0812">Transmembrane</keyword>
<accession>A0A9D1HJB5</accession>
<feature type="domain" description="SpaA-like prealbumin fold" evidence="8">
    <location>
        <begin position="762"/>
        <end position="854"/>
    </location>
</feature>
<feature type="region of interest" description="Disordered" evidence="4">
    <location>
        <begin position="45"/>
        <end position="137"/>
    </location>
</feature>
<keyword evidence="5" id="KW-0472">Membrane</keyword>
<dbReference type="Gene3D" id="2.60.40.10">
    <property type="entry name" value="Immunoglobulins"/>
    <property type="match status" value="8"/>
</dbReference>
<evidence type="ECO:0000256" key="3">
    <source>
        <dbReference type="ARBA" id="ARBA00022729"/>
    </source>
</evidence>
<dbReference type="Pfam" id="PF17802">
    <property type="entry name" value="SpaA"/>
    <property type="match status" value="8"/>
</dbReference>
<feature type="signal peptide" evidence="6">
    <location>
        <begin position="1"/>
        <end position="32"/>
    </location>
</feature>
<dbReference type="InterPro" id="IPR013783">
    <property type="entry name" value="Ig-like_fold"/>
</dbReference>
<comment type="similarity">
    <text evidence="1">Belongs to the serine-aspartate repeat-containing protein (SDr) family.</text>
</comment>
<reference evidence="9" key="1">
    <citation type="submission" date="2020-10" db="EMBL/GenBank/DDBJ databases">
        <authorList>
            <person name="Gilroy R."/>
        </authorList>
    </citation>
    <scope>NUCLEOTIDE SEQUENCE</scope>
    <source>
        <strain evidence="9">CHK187-14744</strain>
    </source>
</reference>
<dbReference type="EMBL" id="DVLT01000049">
    <property type="protein sequence ID" value="HIU03222.1"/>
    <property type="molecule type" value="Genomic_DNA"/>
</dbReference>
<feature type="domain" description="SpaA-like prealbumin fold" evidence="8">
    <location>
        <begin position="418"/>
        <end position="488"/>
    </location>
</feature>
<sequence length="1342" mass="147687">MKHNIGKLFLICLILSCLSLYIIPPASGTVWADEIKDPETVQDIPTENMEVPDSPHDQTESAAEFPEDGIGTDGERGGALDPEAEESADGEGSASSELPMESETESMPGEESEEEVAALANDERPDPVIVSQSLSRTRSVGDTGRTYAMYMAVVQPIAIPAFGEGVSQVWEHIIQTGRDTRTAYCMEYGVPLGAGTQMTWTDMSPQAQKEIGYALHFGWKYQAYDEAVYQDETNRTEYAMTQAVIWSIVSGIFDTEAGDAACRQVADASHQPDHAWAYYIDLKNAILSAERIPSFAGRNSDGSDAEEIVLTWDSAQQCYTATVYDENDRLGYFDFAMDGVSFEREGNRLTLSTQRRLEKASLSLPAVYETGGGAQAAVIWDAAGGQQDLVTEYEAAVSCVQAYVKLRTEEPELTIPVKVNIFKKDKVTGNGLTGAVFDVYQNGIKSGTMEDMGNGNYTYETSVLGRRGDLVKTSLRIVEVQAPEGYLSSGWEKIFEGEDMAEEGSTILYEAEVENEAIQGRISLLKSDVRTGERAQGEGSLAGAVYDVFAAEDIYTPDGTRRQYAAYKDGDDRTADSYVTSLVTDEAGRAESDLLTLGKYMVIEREASSGYKLDETQYQVDLRDDGQNIPVQSVSVHSKEEVIAQPVALIKTGDGGSTGEERLAGAGFEFYLRSTLDISEDGTWDFDSAEPVVVTEEGGTELFTDDDGQGITIPLPFGVYIVRESTVPHNYKACQPFEVTIDTDSTVPQEWRHVANESFKAQLKIIKQDSETGETIWKAGAKFRIRNMDTGEYVRKADGFLDLFSQTMFEADDTGTLILPLLLKPGTYQIEESEAPEGYVAGGPIRIVVDEEGFYQMDAGTPTLTVVVENTPQKGRIEVLKQGETAADYGKRNLLSSFRQFKYVLTELKDVSFEVYADEDIFSPDGHGRLIYEKDMLIGVMISDEEGRAMLEDLPLGRYRIVETETAEGFLVGDVPLIAELTWDKSAARAEWSHTYVNDREKINVRVWKKDCESQVGLEGAQIGLYAGQDILDPDGNVLVNKDMLLETVTTDPAGQGMFKTDLPTILPDGSKPSYYVRELEAPEGYVLSADTLEVDLSQTDAEGILDIFLENEPVTIQVEKLDAVTEERVSGAQLAIYRADTEGRIVSKQPWKVFETDGNGPDVIRGIPAGDYVLREEKAPIEKGYVTAADIHFQVKAKAGIQKVVMREEYTKIAVSKKDASDGSMLAGAILELYNAGGECIRTWESQETPETIAYLPPGPYRIVEKTAPEGYALAEDLEFNVEEMAALQEINFFDQKENNEMIHPGSHIATGDAFPIIMLAAVCLLSLSMLLLLLKKYKKS</sequence>
<reference evidence="9" key="2">
    <citation type="journal article" date="2021" name="PeerJ">
        <title>Extensive microbial diversity within the chicken gut microbiome revealed by metagenomics and culture.</title>
        <authorList>
            <person name="Gilroy R."/>
            <person name="Ravi A."/>
            <person name="Getino M."/>
            <person name="Pursley I."/>
            <person name="Horton D.L."/>
            <person name="Alikhan N.F."/>
            <person name="Baker D."/>
            <person name="Gharbi K."/>
            <person name="Hall N."/>
            <person name="Watson M."/>
            <person name="Adriaenssens E.M."/>
            <person name="Foster-Nyarko E."/>
            <person name="Jarju S."/>
            <person name="Secka A."/>
            <person name="Antonio M."/>
            <person name="Oren A."/>
            <person name="Chaudhuri R.R."/>
            <person name="La Ragione R."/>
            <person name="Hildebrand F."/>
            <person name="Pallen M.J."/>
        </authorList>
    </citation>
    <scope>NUCLEOTIDE SEQUENCE</scope>
    <source>
        <strain evidence="9">CHK187-14744</strain>
    </source>
</reference>
<comment type="caution">
    <text evidence="9">The sequence shown here is derived from an EMBL/GenBank/DDBJ whole genome shotgun (WGS) entry which is preliminary data.</text>
</comment>
<evidence type="ECO:0000259" key="8">
    <source>
        <dbReference type="Pfam" id="PF17802"/>
    </source>
</evidence>
<dbReference type="InterPro" id="IPR041033">
    <property type="entry name" value="SpaA_PFL_dom_1"/>
</dbReference>
<keyword evidence="5" id="KW-1133">Transmembrane helix</keyword>
<evidence type="ECO:0000259" key="7">
    <source>
        <dbReference type="Pfam" id="PF08341"/>
    </source>
</evidence>
<dbReference type="Proteomes" id="UP000824164">
    <property type="component" value="Unassembled WGS sequence"/>
</dbReference>
<dbReference type="PANTHER" id="PTHR36108:SF13">
    <property type="entry name" value="COLOSSIN-B-RELATED"/>
    <property type="match status" value="1"/>
</dbReference>
<feature type="domain" description="SpaA-like prealbumin fold" evidence="8">
    <location>
        <begin position="1116"/>
        <end position="1209"/>
    </location>
</feature>
<evidence type="ECO:0000256" key="5">
    <source>
        <dbReference type="SAM" id="Phobius"/>
    </source>
</evidence>
<name>A0A9D1HJB5_9FIRM</name>
<evidence type="ECO:0000256" key="4">
    <source>
        <dbReference type="SAM" id="MobiDB-lite"/>
    </source>
</evidence>
<feature type="domain" description="SpaA-like prealbumin fold" evidence="8">
    <location>
        <begin position="540"/>
        <end position="629"/>
    </location>
</feature>
<proteinExistence type="inferred from homology"/>
<feature type="compositionally biased region" description="Acidic residues" evidence="4">
    <location>
        <begin position="100"/>
        <end position="116"/>
    </location>
</feature>
<feature type="transmembrane region" description="Helical" evidence="5">
    <location>
        <begin position="1315"/>
        <end position="1336"/>
    </location>
</feature>
<feature type="domain" description="SpaA-like prealbumin fold" evidence="8">
    <location>
        <begin position="907"/>
        <end position="985"/>
    </location>
</feature>
<evidence type="ECO:0000313" key="9">
    <source>
        <dbReference type="EMBL" id="HIU03222.1"/>
    </source>
</evidence>
<evidence type="ECO:0000256" key="1">
    <source>
        <dbReference type="ARBA" id="ARBA00007257"/>
    </source>
</evidence>
<feature type="chain" id="PRO_5038811430" evidence="6">
    <location>
        <begin position="33"/>
        <end position="1342"/>
    </location>
</feature>
<feature type="domain" description="Thioester" evidence="7">
    <location>
        <begin position="183"/>
        <end position="253"/>
    </location>
</feature>
<keyword evidence="3 6" id="KW-0732">Signal</keyword>